<keyword evidence="7" id="KW-1185">Reference proteome</keyword>
<dbReference type="InterPro" id="IPR036271">
    <property type="entry name" value="Tet_transcr_reg_TetR-rel_C_sf"/>
</dbReference>
<proteinExistence type="predicted"/>
<keyword evidence="1" id="KW-0805">Transcription regulation</keyword>
<reference evidence="6" key="2">
    <citation type="submission" date="2020-09" db="EMBL/GenBank/DDBJ databases">
        <authorList>
            <person name="Sun Q."/>
            <person name="Zhou Y."/>
        </authorList>
    </citation>
    <scope>NUCLEOTIDE SEQUENCE</scope>
    <source>
        <strain evidence="6">CGMCC 1.10998</strain>
    </source>
</reference>
<dbReference type="Gene3D" id="1.10.357.10">
    <property type="entry name" value="Tetracycline Repressor, domain 2"/>
    <property type="match status" value="1"/>
</dbReference>
<comment type="caution">
    <text evidence="6">The sequence shown here is derived from an EMBL/GenBank/DDBJ whole genome shotgun (WGS) entry which is preliminary data.</text>
</comment>
<dbReference type="GO" id="GO:0003700">
    <property type="term" value="F:DNA-binding transcription factor activity"/>
    <property type="evidence" value="ECO:0007669"/>
    <property type="project" value="TreeGrafter"/>
</dbReference>
<dbReference type="InterPro" id="IPR050109">
    <property type="entry name" value="HTH-type_TetR-like_transc_reg"/>
</dbReference>
<evidence type="ECO:0000256" key="1">
    <source>
        <dbReference type="ARBA" id="ARBA00023015"/>
    </source>
</evidence>
<evidence type="ECO:0000313" key="7">
    <source>
        <dbReference type="Proteomes" id="UP000637423"/>
    </source>
</evidence>
<evidence type="ECO:0000313" key="6">
    <source>
        <dbReference type="EMBL" id="GGC74730.1"/>
    </source>
</evidence>
<protein>
    <recommendedName>
        <fullName evidence="5">HTH tetR-type domain-containing protein</fullName>
    </recommendedName>
</protein>
<evidence type="ECO:0000259" key="5">
    <source>
        <dbReference type="PROSITE" id="PS50977"/>
    </source>
</evidence>
<reference evidence="6" key="1">
    <citation type="journal article" date="2014" name="Int. J. Syst. Evol. Microbiol.">
        <title>Complete genome sequence of Corynebacterium casei LMG S-19264T (=DSM 44701T), isolated from a smear-ripened cheese.</title>
        <authorList>
            <consortium name="US DOE Joint Genome Institute (JGI-PGF)"/>
            <person name="Walter F."/>
            <person name="Albersmeier A."/>
            <person name="Kalinowski J."/>
            <person name="Ruckert C."/>
        </authorList>
    </citation>
    <scope>NUCLEOTIDE SEQUENCE</scope>
    <source>
        <strain evidence="6">CGMCC 1.10998</strain>
    </source>
</reference>
<evidence type="ECO:0000256" key="3">
    <source>
        <dbReference type="ARBA" id="ARBA00023163"/>
    </source>
</evidence>
<dbReference type="Gene3D" id="1.10.10.60">
    <property type="entry name" value="Homeodomain-like"/>
    <property type="match status" value="1"/>
</dbReference>
<accession>A0A916XJC5</accession>
<dbReference type="GO" id="GO:0000976">
    <property type="term" value="F:transcription cis-regulatory region binding"/>
    <property type="evidence" value="ECO:0007669"/>
    <property type="project" value="TreeGrafter"/>
</dbReference>
<dbReference type="EMBL" id="BMED01000002">
    <property type="protein sequence ID" value="GGC74730.1"/>
    <property type="molecule type" value="Genomic_DNA"/>
</dbReference>
<dbReference type="PANTHER" id="PTHR30055:SF234">
    <property type="entry name" value="HTH-TYPE TRANSCRIPTIONAL REGULATOR BETI"/>
    <property type="match status" value="1"/>
</dbReference>
<organism evidence="6 7">
    <name type="scientific">Undibacterium terreum</name>
    <dbReference type="NCBI Taxonomy" id="1224302"/>
    <lineage>
        <taxon>Bacteria</taxon>
        <taxon>Pseudomonadati</taxon>
        <taxon>Pseudomonadota</taxon>
        <taxon>Betaproteobacteria</taxon>
        <taxon>Burkholderiales</taxon>
        <taxon>Oxalobacteraceae</taxon>
        <taxon>Undibacterium</taxon>
    </lineage>
</organism>
<sequence length="182" mass="19810">MSVRRLAEHADVNLGMFHYHFKSKDNFIRALLLKVYEDMFAQLEITANETHSPLENLRAALQLLGRFGSSNRYLLFRLFNDAMAGEVVVTEFFSANAPRHLKVISSLISEAQQSGEMAIVPLPQAIAFLLGAVMSPVLLGVAVLENGAVAEHIAGPLEAGVLSEEAVNQRIDLALRGLAPSA</sequence>
<dbReference type="AlphaFoldDB" id="A0A916XJC5"/>
<keyword evidence="2 4" id="KW-0238">DNA-binding</keyword>
<dbReference type="InterPro" id="IPR001647">
    <property type="entry name" value="HTH_TetR"/>
</dbReference>
<name>A0A916XJC5_9BURK</name>
<dbReference type="PANTHER" id="PTHR30055">
    <property type="entry name" value="HTH-TYPE TRANSCRIPTIONAL REGULATOR RUTR"/>
    <property type="match status" value="1"/>
</dbReference>
<evidence type="ECO:0000256" key="2">
    <source>
        <dbReference type="ARBA" id="ARBA00023125"/>
    </source>
</evidence>
<dbReference type="SUPFAM" id="SSF48498">
    <property type="entry name" value="Tetracyclin repressor-like, C-terminal domain"/>
    <property type="match status" value="1"/>
</dbReference>
<dbReference type="Pfam" id="PF00440">
    <property type="entry name" value="TetR_N"/>
    <property type="match status" value="1"/>
</dbReference>
<gene>
    <name evidence="6" type="ORF">GCM10011396_22470</name>
</gene>
<feature type="DNA-binding region" description="H-T-H motif" evidence="4">
    <location>
        <begin position="2"/>
        <end position="21"/>
    </location>
</feature>
<dbReference type="SUPFAM" id="SSF46689">
    <property type="entry name" value="Homeodomain-like"/>
    <property type="match status" value="1"/>
</dbReference>
<dbReference type="InterPro" id="IPR009057">
    <property type="entry name" value="Homeodomain-like_sf"/>
</dbReference>
<dbReference type="Proteomes" id="UP000637423">
    <property type="component" value="Unassembled WGS sequence"/>
</dbReference>
<evidence type="ECO:0000256" key="4">
    <source>
        <dbReference type="PROSITE-ProRule" id="PRU00335"/>
    </source>
</evidence>
<keyword evidence="3" id="KW-0804">Transcription</keyword>
<feature type="domain" description="HTH tetR-type" evidence="5">
    <location>
        <begin position="1"/>
        <end position="39"/>
    </location>
</feature>
<dbReference type="PROSITE" id="PS50977">
    <property type="entry name" value="HTH_TETR_2"/>
    <property type="match status" value="1"/>
</dbReference>